<dbReference type="EMBL" id="AVOT02036536">
    <property type="protein sequence ID" value="MBW0531067.1"/>
    <property type="molecule type" value="Genomic_DNA"/>
</dbReference>
<dbReference type="AlphaFoldDB" id="A0A9Q3F3X3"/>
<protein>
    <submittedName>
        <fullName evidence="1">Uncharacterized protein</fullName>
    </submittedName>
</protein>
<sequence>MAKNYSEKHFLNWEIQPFPTKKMNFKSASGKMPSVGTIIKEMIIGHIEVNTRLNPDYLVLEDAHIQGFLLRTDYQRIYGIYIYSSKAGHITIGTKEKEFSLDIYQFRSQDPLEDLLNGFKQGKFSFNLTSKKTSVYL</sequence>
<accession>A0A9Q3F3X3</accession>
<evidence type="ECO:0000313" key="1">
    <source>
        <dbReference type="EMBL" id="MBW0531067.1"/>
    </source>
</evidence>
<comment type="caution">
    <text evidence="1">The sequence shown here is derived from an EMBL/GenBank/DDBJ whole genome shotgun (WGS) entry which is preliminary data.</text>
</comment>
<evidence type="ECO:0000313" key="2">
    <source>
        <dbReference type="Proteomes" id="UP000765509"/>
    </source>
</evidence>
<keyword evidence="2" id="KW-1185">Reference proteome</keyword>
<organism evidence="1 2">
    <name type="scientific">Austropuccinia psidii MF-1</name>
    <dbReference type="NCBI Taxonomy" id="1389203"/>
    <lineage>
        <taxon>Eukaryota</taxon>
        <taxon>Fungi</taxon>
        <taxon>Dikarya</taxon>
        <taxon>Basidiomycota</taxon>
        <taxon>Pucciniomycotina</taxon>
        <taxon>Pucciniomycetes</taxon>
        <taxon>Pucciniales</taxon>
        <taxon>Sphaerophragmiaceae</taxon>
        <taxon>Austropuccinia</taxon>
    </lineage>
</organism>
<reference evidence="1" key="1">
    <citation type="submission" date="2021-03" db="EMBL/GenBank/DDBJ databases">
        <title>Draft genome sequence of rust myrtle Austropuccinia psidii MF-1, a brazilian biotype.</title>
        <authorList>
            <person name="Quecine M.C."/>
            <person name="Pachon D.M.R."/>
            <person name="Bonatelli M.L."/>
            <person name="Correr F.H."/>
            <person name="Franceschini L.M."/>
            <person name="Leite T.F."/>
            <person name="Margarido G.R.A."/>
            <person name="Almeida C.A."/>
            <person name="Ferrarezi J.A."/>
            <person name="Labate C.A."/>
        </authorList>
    </citation>
    <scope>NUCLEOTIDE SEQUENCE</scope>
    <source>
        <strain evidence="1">MF-1</strain>
    </source>
</reference>
<dbReference type="Proteomes" id="UP000765509">
    <property type="component" value="Unassembled WGS sequence"/>
</dbReference>
<name>A0A9Q3F3X3_9BASI</name>
<proteinExistence type="predicted"/>
<gene>
    <name evidence="1" type="ORF">O181_070782</name>
</gene>